<reference evidence="1 2" key="2">
    <citation type="journal article" date="2004" name="Nature">
        <title>Finishing the euchromatic sequence of the human genome.</title>
        <authorList>
            <consortium name="International Human Genome Sequencing Consortium"/>
        </authorList>
    </citation>
    <scope>NUCLEOTIDE SEQUENCE [LARGE SCALE GENOMIC DNA]</scope>
</reference>
<dbReference type="AlphaFoldDB" id="H3BQ12"/>
<dbReference type="GeneTree" id="ENSGT00940000156677"/>
<reference evidence="1 2" key="1">
    <citation type="journal article" date="2001" name="Nature">
        <title>Initial sequencing and analysis of the human genome.</title>
        <authorList>
            <consortium name="International Human Genome Sequencing Consortium"/>
            <person name="Lander E.S."/>
            <person name="Linton L.M."/>
            <person name="Birren B."/>
            <person name="Nusbaum C."/>
            <person name="Zody M.C."/>
            <person name="Baldwin J."/>
            <person name="Devon K."/>
            <person name="Dewar K."/>
            <person name="Doyle M."/>
            <person name="FitzHugh W."/>
            <person name="Funke R."/>
            <person name="Gage D."/>
            <person name="Harris K."/>
            <person name="Heaford A."/>
            <person name="Howland J."/>
            <person name="Kann L."/>
            <person name="Lehoczky J."/>
            <person name="LeVine R."/>
            <person name="McEwan P."/>
            <person name="McKernan K."/>
            <person name="Meldrim J."/>
            <person name="Mesirov J.P."/>
            <person name="Miranda C."/>
            <person name="Morris W."/>
            <person name="Naylor J."/>
            <person name="Raymond C."/>
            <person name="Rosetti M."/>
            <person name="Santos R."/>
            <person name="Sheridan A."/>
            <person name="Sougnez C."/>
            <person name="Stange-Thomann N."/>
            <person name="Stojanovic N."/>
            <person name="Subramanian A."/>
            <person name="Wyman D."/>
            <person name="Rogers J."/>
            <person name="Sulston J."/>
            <person name="Ainscough R."/>
            <person name="Beck S."/>
            <person name="Bentley D."/>
            <person name="Burton J."/>
            <person name="Clee C."/>
            <person name="Carter N."/>
            <person name="Coulson A."/>
            <person name="Deadman R."/>
            <person name="Deloukas P."/>
            <person name="Dunham A."/>
            <person name="Dunham I."/>
            <person name="Durbin R."/>
            <person name="French L."/>
            <person name="Grafham D."/>
            <person name="Gregory S."/>
            <person name="Hubbard T."/>
            <person name="Humphray S."/>
            <person name="Hunt A."/>
            <person name="Jones M."/>
            <person name="Lloyd C."/>
            <person name="McMurray A."/>
            <person name="Matthews L."/>
            <person name="Mercer S."/>
            <person name="Milne S."/>
            <person name="Mullikin J.C."/>
            <person name="Mungall A."/>
            <person name="Plumb R."/>
            <person name="Ross M."/>
            <person name="Shownkeen R."/>
            <person name="Sims S."/>
            <person name="Waterston R.H."/>
            <person name="Wilson R.K."/>
            <person name="Hillier L.W."/>
            <person name="McPherson J.D."/>
            <person name="Marra M.A."/>
            <person name="Mardis E.R."/>
            <person name="Fulton L.A."/>
            <person name="Chinwalla A.T."/>
            <person name="Pepin K.H."/>
            <person name="Gish W.R."/>
            <person name="Chissoe S.L."/>
            <person name="Wendl M.C."/>
            <person name="Delehaunty K.D."/>
            <person name="Miner T.L."/>
            <person name="Delehaunty A."/>
            <person name="Kramer J.B."/>
            <person name="Cook L.L."/>
            <person name="Fulton R.S."/>
            <person name="Johnson D.L."/>
            <person name="Minx P.J."/>
            <person name="Clifton S.W."/>
            <person name="Hawkins T."/>
            <person name="Branscomb E."/>
            <person name="Predki P."/>
            <person name="Richardson P."/>
            <person name="Wenning S."/>
            <person name="Slezak T."/>
            <person name="Doggett N."/>
            <person name="Cheng J.F."/>
            <person name="Olsen A."/>
            <person name="Lucas S."/>
            <person name="Elkin C."/>
            <person name="Uberbacher E."/>
            <person name="Frazier M."/>
            <person name="Gibbs R.A."/>
            <person name="Muzny D.M."/>
            <person name="Scherer S.E."/>
            <person name="Bouck J.B."/>
            <person name="Sodergren E.J."/>
            <person name="Worley K.C."/>
            <person name="Rives C.M."/>
            <person name="Gorrell J.H."/>
            <person name="Metzker M.L."/>
            <person name="Naylor S.L."/>
            <person name="Kucherlapati R.S."/>
            <person name="Nelson D.L."/>
            <person name="Weinstock G.M."/>
            <person name="Sakaki Y."/>
            <person name="Fujiyama A."/>
            <person name="Hattori M."/>
            <person name="Yada T."/>
            <person name="Toyoda A."/>
            <person name="Itoh T."/>
            <person name="Kawagoe C."/>
            <person name="Watanabe H."/>
            <person name="Totoki Y."/>
            <person name="Taylor T."/>
            <person name="Weissenbach J."/>
            <person name="Heilig R."/>
            <person name="Saurin W."/>
            <person name="Artiguenave F."/>
            <person name="Brottier P."/>
            <person name="Bruls T."/>
            <person name="Pelletier E."/>
            <person name="Robert C."/>
            <person name="Wincker P."/>
            <person name="Smith D.R."/>
            <person name="Doucette-Stamm L."/>
            <person name="Rubenfield M."/>
            <person name="Weinstock K."/>
            <person name="Lee H.M."/>
            <person name="Dubois J."/>
            <person name="Rosenthal A."/>
            <person name="Platzer M."/>
            <person name="Nyakatura G."/>
            <person name="Taudien S."/>
            <person name="Rump A."/>
            <person name="Yang H."/>
            <person name="Yu J."/>
            <person name="Wang J."/>
            <person name="Huang G."/>
            <person name="Gu J."/>
            <person name="Hood L."/>
            <person name="Rowen L."/>
            <person name="Madan A."/>
            <person name="Qin S."/>
            <person name="Davis R.W."/>
            <person name="Federspiel N.A."/>
            <person name="Abola A.P."/>
            <person name="Proctor M.J."/>
            <person name="Myers R.M."/>
            <person name="Schmutz J."/>
            <person name="Dickson M."/>
            <person name="Grimwood J."/>
            <person name="Cox D.R."/>
            <person name="Olson M.V."/>
            <person name="Kaul R."/>
            <person name="Raymond C."/>
            <person name="Shimizu N."/>
            <person name="Kawasaki K."/>
            <person name="Minoshima S."/>
            <person name="Evans G.A."/>
            <person name="Athanasiou M."/>
            <person name="Schultz R."/>
            <person name="Roe B.A."/>
            <person name="Chen F."/>
            <person name="Pan H."/>
            <person name="Ramser J."/>
            <person name="Lehrach H."/>
            <person name="Reinhardt R."/>
            <person name="McCombie W.R."/>
            <person name="de la Bastide M."/>
            <person name="Dedhia N."/>
            <person name="Blocker H."/>
            <person name="Hornischer K."/>
            <person name="Nordsiek G."/>
            <person name="Agarwala R."/>
            <person name="Aravind L."/>
            <person name="Bailey J.A."/>
            <person name="Bateman A."/>
            <person name="Batzoglou S."/>
            <person name="Birney E."/>
            <person name="Bork P."/>
            <person name="Brown D.G."/>
            <person name="Burge C.B."/>
            <person name="Cerutti L."/>
            <person name="Chen H.C."/>
            <person name="Church D."/>
            <person name="Clamp M."/>
            <person name="Copley R.R."/>
            <person name="Doerks T."/>
            <person name="Eddy S.R."/>
            <person name="Eichler E.E."/>
            <person name="Furey T.S."/>
            <person name="Galagan J."/>
            <person name="Gilbert J.G."/>
            <person name="Harmon C."/>
            <person name="Hayashizaki Y."/>
            <person name="Haussler D."/>
            <person name="Hermjakob H."/>
            <person name="Hokamp K."/>
            <person name="Jang W."/>
            <person name="Johnson L.S."/>
            <person name="Jones T.A."/>
            <person name="Kasif S."/>
            <person name="Kaspryzk A."/>
            <person name="Kennedy S."/>
            <person name="Kent W.J."/>
            <person name="Kitts P."/>
            <person name="Koonin E.V."/>
            <person name="Korf I."/>
            <person name="Kulp D."/>
            <person name="Lancet D."/>
            <person name="Lowe T.M."/>
            <person name="McLysaght A."/>
            <person name="Mikkelsen T."/>
            <person name="Moran J.V."/>
            <person name="Mulder N."/>
            <person name="Pollara V.J."/>
            <person name="Ponting C.P."/>
            <person name="Schuler G."/>
            <person name="Schultz J."/>
            <person name="Slater G."/>
            <person name="Smit A.F."/>
            <person name="Stupka E."/>
            <person name="Szustakowski J."/>
            <person name="Thierry-Mieg D."/>
            <person name="Thierry-Mieg J."/>
            <person name="Wagner L."/>
            <person name="Wallis J."/>
            <person name="Wheeler R."/>
            <person name="Williams A."/>
            <person name="Wolf Y.I."/>
            <person name="Wolfe K.H."/>
            <person name="Yang S.P."/>
            <person name="Yeh R.F."/>
            <person name="Collins F."/>
            <person name="Guyer M.S."/>
            <person name="Peterson J."/>
            <person name="Felsenfeld A."/>
            <person name="Wetterstrand K.A."/>
            <person name="Patrinos A."/>
            <person name="Morgan M.J."/>
            <person name="de Jong P."/>
            <person name="Catanese J.J."/>
            <person name="Osoegawa K."/>
            <person name="Shizuya H."/>
            <person name="Choi S."/>
            <person name="Chen Y.J."/>
        </authorList>
    </citation>
    <scope>NUCLEOTIDE SEQUENCE [LARGE SCALE GENOMIC DNA]</scope>
</reference>
<keyword evidence="3 4" id="KW-1267">Proteomics identification</keyword>
<name>H3BQ12_HUMAN</name>
<dbReference type="Bgee" id="ENSG00000137822">
    <property type="expression patterns" value="Expressed in sperm and 175 other cell types or tissues"/>
</dbReference>
<dbReference type="Gene3D" id="1.20.120.1900">
    <property type="entry name" value="Gamma-tubulin complex, C-terminal domain"/>
    <property type="match status" value="1"/>
</dbReference>
<dbReference type="OrthoDB" id="78652at2759"/>
<dbReference type="InterPro" id="IPR042241">
    <property type="entry name" value="GCP_C_sf"/>
</dbReference>
<dbReference type="OpenTargets" id="ENSG00000137822"/>
<dbReference type="Proteomes" id="UP000005640">
    <property type="component" value="Chromosome 15"/>
</dbReference>
<dbReference type="EMBL" id="AC018924">
    <property type="status" value="NOT_ANNOTATED_CDS"/>
    <property type="molecule type" value="Genomic_DNA"/>
</dbReference>
<evidence type="ECO:0007829" key="3">
    <source>
        <dbReference type="PeptideAtlas" id="H3BQ12"/>
    </source>
</evidence>
<reference evidence="1 2" key="3">
    <citation type="journal article" date="2006" name="Nature">
        <title>Analysis of the DNA sequence and duplication history of human chromosome 15.</title>
        <authorList>
            <person name="Zody M.C."/>
            <person name="Garber M."/>
            <person name="Sharpe T."/>
            <person name="Young S.K."/>
            <person name="Rowen L."/>
            <person name="O'Neill K."/>
            <person name="Whittaker C.A."/>
            <person name="Kamal M."/>
            <person name="Chang J.L."/>
            <person name="Cuomo C.A."/>
            <person name="Dewar K."/>
            <person name="FitzGerald M.G."/>
            <person name="Kodira C.D."/>
            <person name="Madan A."/>
            <person name="Qin S."/>
            <person name="Yang X."/>
            <person name="Abbasi N."/>
            <person name="Abouelleil A."/>
            <person name="Arachchi H.M."/>
            <person name="Baradarani L."/>
            <person name="Birditt B."/>
            <person name="Bloom S."/>
            <person name="Bloom T."/>
            <person name="Borowsky M.L."/>
            <person name="Burke J."/>
            <person name="Butler J."/>
            <person name="Cook A."/>
            <person name="DeArellano K."/>
            <person name="DeCaprio D."/>
            <person name="Dorris L.III."/>
            <person name="Dors M."/>
            <person name="Eichler E.E."/>
            <person name="Engels R."/>
            <person name="Fahey J."/>
            <person name="Fleetwood P."/>
            <person name="Friedman C."/>
            <person name="Gearin G."/>
            <person name="Hall J.L."/>
            <person name="Hensley G."/>
            <person name="Johnson E."/>
            <person name="Jones C."/>
            <person name="Kamat A."/>
            <person name="Kaur A."/>
            <person name="Locke D.P."/>
            <person name="Madan A."/>
            <person name="Munson G."/>
            <person name="Jaffe D.B."/>
            <person name="Lui A."/>
            <person name="Macdonald P."/>
            <person name="Mauceli E."/>
            <person name="Naylor J.W."/>
            <person name="Nesbitt R."/>
            <person name="Nicol R."/>
            <person name="O'Leary S.B."/>
            <person name="Ratcliffe A."/>
            <person name="Rounsley S."/>
            <person name="She X."/>
            <person name="Sneddon K.M."/>
            <person name="Stewart S."/>
            <person name="Sougnez C."/>
            <person name="Stone S.M."/>
            <person name="Topham K."/>
            <person name="Vincent D."/>
            <person name="Wang S."/>
            <person name="Zimmer A.R."/>
            <person name="Birren B.W."/>
            <person name="Hood L."/>
            <person name="Lander E.S."/>
            <person name="Nusbaum C."/>
        </authorList>
    </citation>
    <scope>NUCLEOTIDE SEQUENCE [LARGE SCALE GENOMIC DNA]</scope>
</reference>
<evidence type="ECO:0000313" key="1">
    <source>
        <dbReference type="Ensembl" id="ENSP00000455555.1"/>
    </source>
</evidence>
<dbReference type="HOGENOM" id="CLU_2830510_0_0_1"/>
<keyword evidence="2" id="KW-1185">Reference proteome</keyword>
<protein>
    <submittedName>
        <fullName evidence="1">Tubulin gamma complex component 4</fullName>
    </submittedName>
</protein>
<evidence type="ECO:0007829" key="4">
    <source>
        <dbReference type="ProteomicsDB" id="H3BQ12"/>
    </source>
</evidence>
<dbReference type="Ensembl" id="ENST00000566251.1">
    <property type="protein sequence ID" value="ENSP00000455555.1"/>
    <property type="gene ID" value="ENSG00000137822.13"/>
</dbReference>
<dbReference type="ChiTaRS" id="TUBGCP4">
    <property type="organism name" value="human"/>
</dbReference>
<dbReference type="HGNC" id="HGNC:16691">
    <property type="gene designation" value="TUBGCP4"/>
</dbReference>
<accession>H3BQ12</accession>
<reference evidence="1" key="5">
    <citation type="submission" date="2025-09" db="UniProtKB">
        <authorList>
            <consortium name="Ensembl"/>
        </authorList>
    </citation>
    <scope>IDENTIFICATION</scope>
</reference>
<gene>
    <name evidence="1" type="primary">TUBGCP4</name>
</gene>
<feature type="non-terminal residue" evidence="1">
    <location>
        <position position="1"/>
    </location>
</feature>
<dbReference type="Ensembl" id="ENST00000566251.1">
    <property type="protein sequence ID" value="ENSP00000455555.1"/>
    <property type="gene ID" value="ENSG00000137822.14"/>
</dbReference>
<dbReference type="UCSC" id="uc059ijl.1">
    <property type="organism name" value="human"/>
</dbReference>
<dbReference type="VEuPathDB" id="HostDB:ENSG00000137822"/>
<dbReference type="MassIVE" id="H3BQ12"/>
<organism evidence="1 2">
    <name type="scientific">Homo sapiens</name>
    <name type="common">Human</name>
    <dbReference type="NCBI Taxonomy" id="9606"/>
    <lineage>
        <taxon>Eukaryota</taxon>
        <taxon>Metazoa</taxon>
        <taxon>Chordata</taxon>
        <taxon>Craniata</taxon>
        <taxon>Vertebrata</taxon>
        <taxon>Euteleostomi</taxon>
        <taxon>Mammalia</taxon>
        <taxon>Eutheria</taxon>
        <taxon>Euarchontoglires</taxon>
        <taxon>Primates</taxon>
        <taxon>Haplorrhini</taxon>
        <taxon>Catarrhini</taxon>
        <taxon>Hominidae</taxon>
        <taxon>Homo</taxon>
    </lineage>
</organism>
<dbReference type="ProteomicsDB" id="41658"/>
<sequence length="66" mass="7322">MLAQSFILLKPVFHCLNEILDLCHSFCSLVSQNLGPLDERGAAQLSILVKVRLPGSMQPCRKDRGL</sequence>
<evidence type="ECO:0000313" key="2">
    <source>
        <dbReference type="Proteomes" id="UP000005640"/>
    </source>
</evidence>
<reference evidence="1" key="4">
    <citation type="submission" date="2025-08" db="UniProtKB">
        <authorList>
            <consortium name="Ensembl"/>
        </authorList>
    </citation>
    <scope>IDENTIFICATION</scope>
</reference>
<proteinExistence type="evidence at protein level"/>
<dbReference type="ExpressionAtlas" id="H3BQ12">
    <property type="expression patterns" value="baseline and differential"/>
</dbReference>
<dbReference type="SMR" id="H3BQ12"/>